<feature type="region of interest" description="Disordered" evidence="1">
    <location>
        <begin position="1"/>
        <end position="24"/>
    </location>
</feature>
<evidence type="ECO:0000256" key="1">
    <source>
        <dbReference type="SAM" id="MobiDB-lite"/>
    </source>
</evidence>
<proteinExistence type="predicted"/>
<evidence type="ECO:0000313" key="3">
    <source>
        <dbReference type="Proteomes" id="UP001055439"/>
    </source>
</evidence>
<protein>
    <submittedName>
        <fullName evidence="2">Uncharacterized protein</fullName>
    </submittedName>
</protein>
<dbReference type="Proteomes" id="UP001055439">
    <property type="component" value="Chromosome 10"/>
</dbReference>
<sequence>MGHLSRNLPHHLRQPRRASRQQQPRLVTCNLSYERCDRSLAQNHYLATRSCHHYHGPIAAVMKDEQKEAAIELVRIGS</sequence>
<dbReference type="EMBL" id="CP097503">
    <property type="protein sequence ID" value="URD81375.1"/>
    <property type="molecule type" value="Genomic_DNA"/>
</dbReference>
<keyword evidence="3" id="KW-1185">Reference proteome</keyword>
<organism evidence="2 3">
    <name type="scientific">Musa troglodytarum</name>
    <name type="common">fe'i banana</name>
    <dbReference type="NCBI Taxonomy" id="320322"/>
    <lineage>
        <taxon>Eukaryota</taxon>
        <taxon>Viridiplantae</taxon>
        <taxon>Streptophyta</taxon>
        <taxon>Embryophyta</taxon>
        <taxon>Tracheophyta</taxon>
        <taxon>Spermatophyta</taxon>
        <taxon>Magnoliopsida</taxon>
        <taxon>Liliopsida</taxon>
        <taxon>Zingiberales</taxon>
        <taxon>Musaceae</taxon>
        <taxon>Musa</taxon>
    </lineage>
</organism>
<reference evidence="2" key="1">
    <citation type="submission" date="2022-05" db="EMBL/GenBank/DDBJ databases">
        <title>The Musa troglodytarum L. genome provides insights into the mechanism of non-climacteric behaviour and enrichment of carotenoids.</title>
        <authorList>
            <person name="Wang J."/>
        </authorList>
    </citation>
    <scope>NUCLEOTIDE SEQUENCE</scope>
    <source>
        <tissue evidence="2">Leaf</tissue>
    </source>
</reference>
<gene>
    <name evidence="2" type="ORF">MUK42_05384</name>
</gene>
<evidence type="ECO:0000313" key="2">
    <source>
        <dbReference type="EMBL" id="URD81375.1"/>
    </source>
</evidence>
<name>A0A9E7JHJ6_9LILI</name>
<dbReference type="AlphaFoldDB" id="A0A9E7JHJ6"/>
<feature type="compositionally biased region" description="Basic residues" evidence="1">
    <location>
        <begin position="8"/>
        <end position="19"/>
    </location>
</feature>
<accession>A0A9E7JHJ6</accession>